<evidence type="ECO:0000256" key="1">
    <source>
        <dbReference type="SAM" id="SignalP"/>
    </source>
</evidence>
<sequence length="187" mass="20710">MDRRGLPPPAASYVRRKRQKKEAYMRTMLAVAVAFSLLLPAHAADTKDLVGNWKLISAQRQILDTNETVDAYGGARPSGWINYSPDGRTMVMIAHEGRGKPRDAANPTDEERAKLQKTILAYGGTFNFDGKAVTTKVDISWNEAWTGTTLVRDVQLDGNRLTLKTRPAPFSADGKPSIVTLVWEKSH</sequence>
<dbReference type="EMBL" id="CP029550">
    <property type="protein sequence ID" value="AWN43562.1"/>
    <property type="molecule type" value="Genomic_DNA"/>
</dbReference>
<feature type="signal peptide" evidence="1">
    <location>
        <begin position="1"/>
        <end position="43"/>
    </location>
</feature>
<accession>A0A2U8WE66</accession>
<feature type="domain" description="Lipocalin-like" evidence="2">
    <location>
        <begin position="50"/>
        <end position="185"/>
    </location>
</feature>
<protein>
    <recommendedName>
        <fullName evidence="2">Lipocalin-like domain-containing protein</fullName>
    </recommendedName>
</protein>
<dbReference type="Proteomes" id="UP000245926">
    <property type="component" value="Chromosome"/>
</dbReference>
<dbReference type="Pfam" id="PF13924">
    <property type="entry name" value="Lipocalin_5"/>
    <property type="match status" value="1"/>
</dbReference>
<organism evidence="3 4">
    <name type="scientific">Methylobacterium durans</name>
    <dbReference type="NCBI Taxonomy" id="2202825"/>
    <lineage>
        <taxon>Bacteria</taxon>
        <taxon>Pseudomonadati</taxon>
        <taxon>Pseudomonadota</taxon>
        <taxon>Alphaproteobacteria</taxon>
        <taxon>Hyphomicrobiales</taxon>
        <taxon>Methylobacteriaceae</taxon>
        <taxon>Methylobacterium</taxon>
    </lineage>
</organism>
<dbReference type="InterPro" id="IPR024311">
    <property type="entry name" value="Lipocalin-like"/>
</dbReference>
<dbReference type="AlphaFoldDB" id="A0A2U8WE66"/>
<reference evidence="4" key="1">
    <citation type="submission" date="2018-05" db="EMBL/GenBank/DDBJ databases">
        <title>Complete Genome Sequence of Methylobacterium sp. 17SD2-17.</title>
        <authorList>
            <person name="Srinivasan S."/>
        </authorList>
    </citation>
    <scope>NUCLEOTIDE SEQUENCE [LARGE SCALE GENOMIC DNA]</scope>
    <source>
        <strain evidence="4">17SD2-17</strain>
    </source>
</reference>
<keyword evidence="1" id="KW-0732">Signal</keyword>
<name>A0A2U8WE66_9HYPH</name>
<dbReference type="KEGG" id="mets:DK389_27480"/>
<gene>
    <name evidence="3" type="ORF">DK389_27480</name>
</gene>
<proteinExistence type="predicted"/>
<evidence type="ECO:0000259" key="2">
    <source>
        <dbReference type="Pfam" id="PF13924"/>
    </source>
</evidence>
<dbReference type="OrthoDB" id="8370150at2"/>
<evidence type="ECO:0000313" key="4">
    <source>
        <dbReference type="Proteomes" id="UP000245926"/>
    </source>
</evidence>
<feature type="chain" id="PRO_5015835786" description="Lipocalin-like domain-containing protein" evidence="1">
    <location>
        <begin position="44"/>
        <end position="187"/>
    </location>
</feature>
<keyword evidence="4" id="KW-1185">Reference proteome</keyword>
<evidence type="ECO:0000313" key="3">
    <source>
        <dbReference type="EMBL" id="AWN43562.1"/>
    </source>
</evidence>